<dbReference type="NCBIfam" id="TIGR04183">
    <property type="entry name" value="Por_Secre_tail"/>
    <property type="match status" value="1"/>
</dbReference>
<gene>
    <name evidence="3" type="ORF">FRY74_00760</name>
</gene>
<evidence type="ECO:0000256" key="1">
    <source>
        <dbReference type="ARBA" id="ARBA00022729"/>
    </source>
</evidence>
<dbReference type="AlphaFoldDB" id="A0A5C6RW14"/>
<dbReference type="Proteomes" id="UP000321721">
    <property type="component" value="Unassembled WGS sequence"/>
</dbReference>
<dbReference type="InterPro" id="IPR026444">
    <property type="entry name" value="Secre_tail"/>
</dbReference>
<feature type="domain" description="Secretion system C-terminal sorting" evidence="2">
    <location>
        <begin position="552"/>
        <end position="619"/>
    </location>
</feature>
<evidence type="ECO:0000313" key="3">
    <source>
        <dbReference type="EMBL" id="TXB66746.1"/>
    </source>
</evidence>
<keyword evidence="4" id="KW-1185">Reference proteome</keyword>
<keyword evidence="1" id="KW-0732">Signal</keyword>
<evidence type="ECO:0000313" key="4">
    <source>
        <dbReference type="Proteomes" id="UP000321721"/>
    </source>
</evidence>
<dbReference type="OrthoDB" id="9816120at2"/>
<accession>A0A5C6RW14</accession>
<evidence type="ECO:0000259" key="2">
    <source>
        <dbReference type="Pfam" id="PF18962"/>
    </source>
</evidence>
<dbReference type="Pfam" id="PF18962">
    <property type="entry name" value="Por_Secre_tail"/>
    <property type="match status" value="1"/>
</dbReference>
<sequence>MKNNILYIIIFILTPFFVFSQKDTLLELGVNKKIINERFKEANNEVSLLRKKNNSSSYKKASSLPFFDDFSQQEYYPDASKWMDNAVYINSNYAVNPISYGVATFDGLDSTGYPYNFINSTAQGVADYLTSKPIDLTTPTDSVYLSFFYQPQGIGNKPETSDSLKVEFFRLSDSTWVRKWAAGGSALQPFKQVMIAVDTSFHKANFQFRFKNYATLSGNVDHWNVDYVYLNDNRNYLDTTINDVALTGNFYNFLNEYTRMPWQHYIIDTIGFMASAIDVAYRNNTSSPFGVFYRYNVISDNGSGSLIEDYPPPGSNKNVFPYSTLIEPQAVYDLGTNDFSFPFDAAATSKVFQVKNYFNLGGLPDDHQENDTVVSYQVFGNDYAYDDGSAEVGYGVQGIGSKLAHQFSIKKSDTLTSLKMYFSPITNNMSAKTFKLTIWSNLSPETVIYQQNAYYSPIYSNTNEFLEYLLDAPLYLPAGTYYVGYEKISEDFLNLGWDLNTNNSNKVFFNAVGIWQNATVNGSLMVRPVFGAYPDPVISIKEHNNYLNDINIYPNPTSSNLYFKANTPYTIDITDMYGKLIESYTESTNKIIDVSFLKNGIYLFKFSNNKSSITKKIIISK</sequence>
<dbReference type="EMBL" id="VOOS01000001">
    <property type="protein sequence ID" value="TXB66746.1"/>
    <property type="molecule type" value="Genomic_DNA"/>
</dbReference>
<proteinExistence type="predicted"/>
<name>A0A5C6RW14_9FLAO</name>
<dbReference type="Gene3D" id="2.60.120.260">
    <property type="entry name" value="Galactose-binding domain-like"/>
    <property type="match status" value="1"/>
</dbReference>
<dbReference type="RefSeq" id="WP_147097657.1">
    <property type="nucleotide sequence ID" value="NZ_VOOS01000001.1"/>
</dbReference>
<reference evidence="3 4" key="1">
    <citation type="submission" date="2019-08" db="EMBL/GenBank/DDBJ databases">
        <title>Genome of Vicingus serpentipes NCIMB 15042.</title>
        <authorList>
            <person name="Bowman J.P."/>
        </authorList>
    </citation>
    <scope>NUCLEOTIDE SEQUENCE [LARGE SCALE GENOMIC DNA]</scope>
    <source>
        <strain evidence="3 4">NCIMB 15042</strain>
    </source>
</reference>
<protein>
    <submittedName>
        <fullName evidence="3">T9SS type A sorting domain-containing protein</fullName>
    </submittedName>
</protein>
<comment type="caution">
    <text evidence="3">The sequence shown here is derived from an EMBL/GenBank/DDBJ whole genome shotgun (WGS) entry which is preliminary data.</text>
</comment>
<organism evidence="3 4">
    <name type="scientific">Vicingus serpentipes</name>
    <dbReference type="NCBI Taxonomy" id="1926625"/>
    <lineage>
        <taxon>Bacteria</taxon>
        <taxon>Pseudomonadati</taxon>
        <taxon>Bacteroidota</taxon>
        <taxon>Flavobacteriia</taxon>
        <taxon>Flavobacteriales</taxon>
        <taxon>Vicingaceae</taxon>
        <taxon>Vicingus</taxon>
    </lineage>
</organism>